<dbReference type="AlphaFoldDB" id="D4GEY8"/>
<dbReference type="EMBL" id="CP001875">
    <property type="protein sequence ID" value="ADD77110.1"/>
    <property type="molecule type" value="Genomic_DNA"/>
</dbReference>
<organism evidence="1 2">
    <name type="scientific">Pantoea ananatis (strain LMG 20103)</name>
    <dbReference type="NCBI Taxonomy" id="706191"/>
    <lineage>
        <taxon>Bacteria</taxon>
        <taxon>Pseudomonadati</taxon>
        <taxon>Pseudomonadota</taxon>
        <taxon>Gammaproteobacteria</taxon>
        <taxon>Enterobacterales</taxon>
        <taxon>Erwiniaceae</taxon>
        <taxon>Pantoea</taxon>
    </lineage>
</organism>
<reference evidence="1 2" key="1">
    <citation type="journal article" date="2010" name="J. Bacteriol.">
        <title>Genome sequence of Pantoea ananatis LMG20103, the causative agent of Eucalyptus blight and dieback.</title>
        <authorList>
            <person name="De Maayer P."/>
            <person name="Chan W.Y."/>
            <person name="Venter S.N."/>
            <person name="Toth I.K."/>
            <person name="Birch P.R."/>
            <person name="Joubert F."/>
            <person name="Coutinho T.A."/>
        </authorList>
    </citation>
    <scope>NUCLEOTIDE SEQUENCE [LARGE SCALE GENOMIC DNA]</scope>
    <source>
        <strain evidence="1 2">LMG 20103</strain>
    </source>
</reference>
<name>D4GEY8_PANAM</name>
<dbReference type="STRING" id="706191.PANA_1943"/>
<evidence type="ECO:0000313" key="1">
    <source>
        <dbReference type="EMBL" id="ADD77110.1"/>
    </source>
</evidence>
<protein>
    <submittedName>
        <fullName evidence="1">Uncharacterized protein</fullName>
    </submittedName>
</protein>
<gene>
    <name evidence="1" type="ordered locus">PANA_1943</name>
</gene>
<dbReference type="Proteomes" id="UP000001702">
    <property type="component" value="Chromosome"/>
</dbReference>
<sequence>MTISVCPSGCVCQAVRAPGSKVTVAPPTRAGAAVLKGESMRTWPVKYVSGPFAEGTAAFFDDFHYRLTFDVV</sequence>
<proteinExistence type="predicted"/>
<keyword evidence="2" id="KW-1185">Reference proteome</keyword>
<dbReference type="KEGG" id="pam:PANA_1943"/>
<accession>D4GEY8</accession>
<dbReference type="HOGENOM" id="CLU_2718603_0_0_6"/>
<evidence type="ECO:0000313" key="2">
    <source>
        <dbReference type="Proteomes" id="UP000001702"/>
    </source>
</evidence>